<reference evidence="10 11" key="1">
    <citation type="submission" date="2020-07" db="EMBL/GenBank/DDBJ databases">
        <title>Sequencing the genomes of 1000 actinobacteria strains.</title>
        <authorList>
            <person name="Klenk H.-P."/>
        </authorList>
    </citation>
    <scope>NUCLEOTIDE SEQUENCE [LARGE SCALE GENOMIC DNA]</scope>
    <source>
        <strain evidence="10 11">DSM 26474</strain>
    </source>
</reference>
<feature type="transmembrane region" description="Helical" evidence="7">
    <location>
        <begin position="279"/>
        <end position="300"/>
    </location>
</feature>
<gene>
    <name evidence="10" type="ORF">BJ984_002963</name>
</gene>
<feature type="transmembrane region" description="Helical" evidence="7">
    <location>
        <begin position="195"/>
        <end position="214"/>
    </location>
</feature>
<evidence type="ECO:0000256" key="1">
    <source>
        <dbReference type="ARBA" id="ARBA00004141"/>
    </source>
</evidence>
<sequence length="327" mass="32331">MLPALAVLLAAVCFGTTGTAQAFAPGGAEPLSVGAARILVGGTLLALIAVGSRMRGHTPRSQPIPRRPTRGRLPSWSLVAVGAAGVVAYQPAFFAGTSANGVAIGTVVALGSAPVVTGLLAWPLTRRAPRARWSIATVIALAGVVLISGVLTPPGAGSASGVDLPGLLASLGAGLSYAVYTLASKALLDRGATPSGTMGAVFGVAAAASLPLLLTTDWSWLLTPGGLAAALWLGVVTTALAYVLFGWGLARLPAATVATLTLAEPLTAALLGTLLLGEVLAPVAAVGLAVLAAGILLLTLPTRNRAGLSPEPGRPHSAVSQDVSAQP</sequence>
<dbReference type="Pfam" id="PF00892">
    <property type="entry name" value="EamA"/>
    <property type="match status" value="2"/>
</dbReference>
<feature type="transmembrane region" description="Helical" evidence="7">
    <location>
        <begin position="226"/>
        <end position="245"/>
    </location>
</feature>
<evidence type="ECO:0000313" key="11">
    <source>
        <dbReference type="Proteomes" id="UP000549913"/>
    </source>
</evidence>
<dbReference type="PANTHER" id="PTHR32322:SF2">
    <property type="entry name" value="EAMA DOMAIN-CONTAINING PROTEIN"/>
    <property type="match status" value="1"/>
</dbReference>
<comment type="similarity">
    <text evidence="2">Belongs to the EamA transporter family.</text>
</comment>
<dbReference type="RefSeq" id="WP_179548678.1">
    <property type="nucleotide sequence ID" value="NZ_BSEW01000002.1"/>
</dbReference>
<feature type="transmembrane region" description="Helical" evidence="7">
    <location>
        <begin position="73"/>
        <end position="95"/>
    </location>
</feature>
<feature type="compositionally biased region" description="Polar residues" evidence="6">
    <location>
        <begin position="318"/>
        <end position="327"/>
    </location>
</feature>
<evidence type="ECO:0000256" key="3">
    <source>
        <dbReference type="ARBA" id="ARBA00022692"/>
    </source>
</evidence>
<dbReference type="InterPro" id="IPR000620">
    <property type="entry name" value="EamA_dom"/>
</dbReference>
<feature type="chain" id="PRO_5032321840" evidence="8">
    <location>
        <begin position="23"/>
        <end position="327"/>
    </location>
</feature>
<evidence type="ECO:0000256" key="7">
    <source>
        <dbReference type="SAM" id="Phobius"/>
    </source>
</evidence>
<keyword evidence="4 7" id="KW-1133">Transmembrane helix</keyword>
<accession>A0A852SSS6</accession>
<feature type="transmembrane region" description="Helical" evidence="7">
    <location>
        <begin position="164"/>
        <end position="183"/>
    </location>
</feature>
<feature type="transmembrane region" description="Helical" evidence="7">
    <location>
        <begin position="101"/>
        <end position="121"/>
    </location>
</feature>
<keyword evidence="3 7" id="KW-0812">Transmembrane</keyword>
<feature type="domain" description="EamA" evidence="9">
    <location>
        <begin position="4"/>
        <end position="148"/>
    </location>
</feature>
<keyword evidence="8" id="KW-0732">Signal</keyword>
<evidence type="ECO:0000256" key="8">
    <source>
        <dbReference type="SAM" id="SignalP"/>
    </source>
</evidence>
<evidence type="ECO:0000256" key="4">
    <source>
        <dbReference type="ARBA" id="ARBA00022989"/>
    </source>
</evidence>
<dbReference type="EMBL" id="JACCBM010000001">
    <property type="protein sequence ID" value="NYD71805.1"/>
    <property type="molecule type" value="Genomic_DNA"/>
</dbReference>
<dbReference type="PANTHER" id="PTHR32322">
    <property type="entry name" value="INNER MEMBRANE TRANSPORTER"/>
    <property type="match status" value="1"/>
</dbReference>
<comment type="caution">
    <text evidence="10">The sequence shown here is derived from an EMBL/GenBank/DDBJ whole genome shotgun (WGS) entry which is preliminary data.</text>
</comment>
<evidence type="ECO:0000256" key="6">
    <source>
        <dbReference type="SAM" id="MobiDB-lite"/>
    </source>
</evidence>
<evidence type="ECO:0000259" key="9">
    <source>
        <dbReference type="Pfam" id="PF00892"/>
    </source>
</evidence>
<feature type="transmembrane region" description="Helical" evidence="7">
    <location>
        <begin position="133"/>
        <end position="152"/>
    </location>
</feature>
<dbReference type="InterPro" id="IPR050638">
    <property type="entry name" value="AA-Vitamin_Transporters"/>
</dbReference>
<keyword evidence="5 7" id="KW-0472">Membrane</keyword>
<dbReference type="GO" id="GO:0016020">
    <property type="term" value="C:membrane"/>
    <property type="evidence" value="ECO:0007669"/>
    <property type="project" value="UniProtKB-SubCell"/>
</dbReference>
<feature type="transmembrane region" description="Helical" evidence="7">
    <location>
        <begin position="252"/>
        <end position="273"/>
    </location>
</feature>
<evidence type="ECO:0000313" key="10">
    <source>
        <dbReference type="EMBL" id="NYD71805.1"/>
    </source>
</evidence>
<comment type="subcellular location">
    <subcellularLocation>
        <location evidence="1">Membrane</location>
        <topology evidence="1">Multi-pass membrane protein</topology>
    </subcellularLocation>
</comment>
<feature type="transmembrane region" description="Helical" evidence="7">
    <location>
        <begin position="32"/>
        <end position="52"/>
    </location>
</feature>
<feature type="region of interest" description="Disordered" evidence="6">
    <location>
        <begin position="307"/>
        <end position="327"/>
    </location>
</feature>
<keyword evidence="11" id="KW-1185">Reference proteome</keyword>
<feature type="signal peptide" evidence="8">
    <location>
        <begin position="1"/>
        <end position="22"/>
    </location>
</feature>
<protein>
    <submittedName>
        <fullName evidence="10">DME family drug/metabolite transporter</fullName>
    </submittedName>
</protein>
<name>A0A852SSS6_9MICO</name>
<organism evidence="10 11">
    <name type="scientific">Herbiconiux flava</name>
    <dbReference type="NCBI Taxonomy" id="881268"/>
    <lineage>
        <taxon>Bacteria</taxon>
        <taxon>Bacillati</taxon>
        <taxon>Actinomycetota</taxon>
        <taxon>Actinomycetes</taxon>
        <taxon>Micrococcales</taxon>
        <taxon>Microbacteriaceae</taxon>
        <taxon>Herbiconiux</taxon>
    </lineage>
</organism>
<proteinExistence type="inferred from homology"/>
<feature type="domain" description="EamA" evidence="9">
    <location>
        <begin position="165"/>
        <end position="299"/>
    </location>
</feature>
<dbReference type="SUPFAM" id="SSF103481">
    <property type="entry name" value="Multidrug resistance efflux transporter EmrE"/>
    <property type="match status" value="1"/>
</dbReference>
<dbReference type="InterPro" id="IPR037185">
    <property type="entry name" value="EmrE-like"/>
</dbReference>
<dbReference type="Proteomes" id="UP000549913">
    <property type="component" value="Unassembled WGS sequence"/>
</dbReference>
<evidence type="ECO:0000256" key="2">
    <source>
        <dbReference type="ARBA" id="ARBA00007362"/>
    </source>
</evidence>
<evidence type="ECO:0000256" key="5">
    <source>
        <dbReference type="ARBA" id="ARBA00023136"/>
    </source>
</evidence>
<dbReference type="AlphaFoldDB" id="A0A852SSS6"/>